<gene>
    <name evidence="3" type="ORF">PSFLO_06464</name>
</gene>
<feature type="signal peptide" evidence="2">
    <location>
        <begin position="1"/>
        <end position="22"/>
    </location>
</feature>
<accession>A0A5C3F982</accession>
<sequence>MKQNLPVIILLTWMLHLRLNAAVSPDIAFSLLSVEALYQHSNFHRAVDVVLADADRMMGIEAKSWSVDSRRLRRMAVQENQAQRALLANTLGISPVDPELIASDQAAREAYYQDMVYMRNKVRDWNARADLYDAAHPERESETDRLGQARRVSLRIQRGTKMRQLEVHVALLERARARELQNQARGPAGPALHPGVHVGGFASTGGHTPAIEGHFGAPAAADGRFPLASDGRGKSTVAGYELDPASYAHYRQAGTTPGGQLWGLSEASGSGQPHYADRPGGSAELGHLHRGSSEEDHSLMDHVPPYSVGDTSHYDVPGSAQPDDADAGYSYLMDTEGGDGGGHGGSDELWQVVSRATRHHPGDSNGAPAASHQPTGTQGSEPAAEGSQPAFDHSYPWGWGGGDGPSWGHSDRRRRRRR</sequence>
<keyword evidence="4" id="KW-1185">Reference proteome</keyword>
<protein>
    <submittedName>
        <fullName evidence="3">Uncharacterized protein</fullName>
    </submittedName>
</protein>
<keyword evidence="2" id="KW-0732">Signal</keyword>
<reference evidence="3 4" key="1">
    <citation type="submission" date="2018-03" db="EMBL/GenBank/DDBJ databases">
        <authorList>
            <person name="Guldener U."/>
        </authorList>
    </citation>
    <scope>NUCLEOTIDE SEQUENCE [LARGE SCALE GENOMIC DNA]</scope>
    <source>
        <strain evidence="3 4">DAOM196992</strain>
    </source>
</reference>
<dbReference type="EMBL" id="OOIP01000023">
    <property type="protein sequence ID" value="SPO40982.1"/>
    <property type="molecule type" value="Genomic_DNA"/>
</dbReference>
<feature type="region of interest" description="Disordered" evidence="1">
    <location>
        <begin position="259"/>
        <end position="418"/>
    </location>
</feature>
<name>A0A5C3F982_9BASI</name>
<feature type="chain" id="PRO_5022984743" evidence="2">
    <location>
        <begin position="23"/>
        <end position="418"/>
    </location>
</feature>
<feature type="compositionally biased region" description="Basic and acidic residues" evidence="1">
    <location>
        <begin position="291"/>
        <end position="300"/>
    </location>
</feature>
<evidence type="ECO:0000313" key="4">
    <source>
        <dbReference type="Proteomes" id="UP000323386"/>
    </source>
</evidence>
<evidence type="ECO:0000313" key="3">
    <source>
        <dbReference type="EMBL" id="SPO40982.1"/>
    </source>
</evidence>
<organism evidence="3 4">
    <name type="scientific">Pseudozyma flocculosa</name>
    <dbReference type="NCBI Taxonomy" id="84751"/>
    <lineage>
        <taxon>Eukaryota</taxon>
        <taxon>Fungi</taxon>
        <taxon>Dikarya</taxon>
        <taxon>Basidiomycota</taxon>
        <taxon>Ustilaginomycotina</taxon>
        <taxon>Ustilaginomycetes</taxon>
        <taxon>Ustilaginales</taxon>
        <taxon>Ustilaginaceae</taxon>
        <taxon>Pseudozyma</taxon>
    </lineage>
</organism>
<dbReference type="Proteomes" id="UP000323386">
    <property type="component" value="Unassembled WGS sequence"/>
</dbReference>
<evidence type="ECO:0000256" key="1">
    <source>
        <dbReference type="SAM" id="MobiDB-lite"/>
    </source>
</evidence>
<dbReference type="AlphaFoldDB" id="A0A5C3F982"/>
<feature type="region of interest" description="Disordered" evidence="1">
    <location>
        <begin position="183"/>
        <end position="217"/>
    </location>
</feature>
<proteinExistence type="predicted"/>
<evidence type="ECO:0000256" key="2">
    <source>
        <dbReference type="SAM" id="SignalP"/>
    </source>
</evidence>